<feature type="transmembrane region" description="Helical" evidence="6">
    <location>
        <begin position="127"/>
        <end position="148"/>
    </location>
</feature>
<keyword evidence="9" id="KW-1185">Reference proteome</keyword>
<keyword evidence="4 6" id="KW-1133">Transmembrane helix</keyword>
<dbReference type="InterPro" id="IPR052053">
    <property type="entry name" value="IM_YidH-like"/>
</dbReference>
<dbReference type="Proteomes" id="UP000293296">
    <property type="component" value="Chromosome"/>
</dbReference>
<dbReference type="PANTHER" id="PTHR34187">
    <property type="entry name" value="FGR18P"/>
    <property type="match status" value="1"/>
</dbReference>
<dbReference type="InterPro" id="IPR003807">
    <property type="entry name" value="DUF202"/>
</dbReference>
<keyword evidence="3 6" id="KW-0812">Transmembrane</keyword>
<feature type="transmembrane region" description="Helical" evidence="6">
    <location>
        <begin position="42"/>
        <end position="66"/>
    </location>
</feature>
<evidence type="ECO:0000256" key="6">
    <source>
        <dbReference type="SAM" id="Phobius"/>
    </source>
</evidence>
<keyword evidence="5 6" id="KW-0472">Membrane</keyword>
<evidence type="ECO:0000256" key="2">
    <source>
        <dbReference type="ARBA" id="ARBA00022475"/>
    </source>
</evidence>
<keyword evidence="2" id="KW-1003">Cell membrane</keyword>
<evidence type="ECO:0000313" key="8">
    <source>
        <dbReference type="EMBL" id="QAZ69225.1"/>
    </source>
</evidence>
<dbReference type="EMBL" id="CP026538">
    <property type="protein sequence ID" value="QAZ69225.1"/>
    <property type="molecule type" value="Genomic_DNA"/>
</dbReference>
<evidence type="ECO:0000259" key="7">
    <source>
        <dbReference type="Pfam" id="PF02656"/>
    </source>
</evidence>
<accession>A0A4P6HQ28</accession>
<reference evidence="8 9" key="1">
    <citation type="submission" date="2018-02" db="EMBL/GenBank/DDBJ databases">
        <title>Genome sequence of Desulfovibrio carbinolicus DSM 3852.</title>
        <authorList>
            <person name="Wilbanks E."/>
            <person name="Skennerton C.T."/>
            <person name="Orphan V.J."/>
        </authorList>
    </citation>
    <scope>NUCLEOTIDE SEQUENCE [LARGE SCALE GENOMIC DNA]</scope>
    <source>
        <strain evidence="8 9">DSM 3852</strain>
    </source>
</reference>
<evidence type="ECO:0000256" key="1">
    <source>
        <dbReference type="ARBA" id="ARBA00004651"/>
    </source>
</evidence>
<name>A0A4P6HQ28_9BACT</name>
<gene>
    <name evidence="8" type="ORF">C3Y92_19060</name>
</gene>
<evidence type="ECO:0000256" key="4">
    <source>
        <dbReference type="ARBA" id="ARBA00022989"/>
    </source>
</evidence>
<organism evidence="8 9">
    <name type="scientific">Solidesulfovibrio carbinolicus</name>
    <dbReference type="NCBI Taxonomy" id="296842"/>
    <lineage>
        <taxon>Bacteria</taxon>
        <taxon>Pseudomonadati</taxon>
        <taxon>Thermodesulfobacteriota</taxon>
        <taxon>Desulfovibrionia</taxon>
        <taxon>Desulfovibrionales</taxon>
        <taxon>Desulfovibrionaceae</taxon>
        <taxon>Solidesulfovibrio</taxon>
    </lineage>
</organism>
<dbReference type="GO" id="GO:0005886">
    <property type="term" value="C:plasma membrane"/>
    <property type="evidence" value="ECO:0007669"/>
    <property type="project" value="UniProtKB-SubCell"/>
</dbReference>
<dbReference type="KEGG" id="dcb:C3Y92_19060"/>
<feature type="domain" description="DUF202" evidence="7">
    <location>
        <begin position="33"/>
        <end position="111"/>
    </location>
</feature>
<dbReference type="Pfam" id="PF02656">
    <property type="entry name" value="DUF202"/>
    <property type="match status" value="1"/>
</dbReference>
<evidence type="ECO:0000313" key="9">
    <source>
        <dbReference type="Proteomes" id="UP000293296"/>
    </source>
</evidence>
<dbReference type="OrthoDB" id="582337at2"/>
<protein>
    <recommendedName>
        <fullName evidence="7">DUF202 domain-containing protein</fullName>
    </recommendedName>
</protein>
<dbReference type="RefSeq" id="WP_129355417.1">
    <property type="nucleotide sequence ID" value="NZ_CP026538.1"/>
</dbReference>
<dbReference type="AlphaFoldDB" id="A0A4P6HQ28"/>
<feature type="transmembrane region" description="Helical" evidence="6">
    <location>
        <begin position="87"/>
        <end position="107"/>
    </location>
</feature>
<evidence type="ECO:0000256" key="3">
    <source>
        <dbReference type="ARBA" id="ARBA00022692"/>
    </source>
</evidence>
<sequence length="150" mass="17127">MPDAKDALPAATPVPDARPYDLTNPQVLLAWQRNHLANERTFLAWCRTGLALFGFSFVIERFDFFIRQLQNVPMFEGMAHKHLHTETVTLSTFGVGVLVMVVAVWRFWYIRRCINTGAKTFSPIPDIVFTVAVVGMILGLFSVFWHLIMQ</sequence>
<comment type="subcellular location">
    <subcellularLocation>
        <location evidence="1">Cell membrane</location>
        <topology evidence="1">Multi-pass membrane protein</topology>
    </subcellularLocation>
</comment>
<proteinExistence type="predicted"/>
<dbReference type="PANTHER" id="PTHR34187:SF2">
    <property type="entry name" value="DUF202 DOMAIN-CONTAINING PROTEIN"/>
    <property type="match status" value="1"/>
</dbReference>
<evidence type="ECO:0000256" key="5">
    <source>
        <dbReference type="ARBA" id="ARBA00023136"/>
    </source>
</evidence>